<comment type="caution">
    <text evidence="1">The sequence shown here is derived from an EMBL/GenBank/DDBJ whole genome shotgun (WGS) entry which is preliminary data.</text>
</comment>
<sequence>MSDENDAEENIISLESEKERRKIAAMMKELENAKGFDIDLNIAFKTVHFDGMGGSHDDAAKDHITITVSEITGERCPCIAGIHLNRVQWEEMRKLGDGLFDSLQRAMVEGRGRKSD</sequence>
<accession>A0A1F6DEC9</accession>
<dbReference type="EMBL" id="MFLA01000016">
    <property type="protein sequence ID" value="OGG59726.1"/>
    <property type="molecule type" value="Genomic_DNA"/>
</dbReference>
<dbReference type="Proteomes" id="UP000176377">
    <property type="component" value="Unassembled WGS sequence"/>
</dbReference>
<evidence type="ECO:0000313" key="2">
    <source>
        <dbReference type="Proteomes" id="UP000176377"/>
    </source>
</evidence>
<reference evidence="1 2" key="1">
    <citation type="journal article" date="2016" name="Nat. Commun.">
        <title>Thousands of microbial genomes shed light on interconnected biogeochemical processes in an aquifer system.</title>
        <authorList>
            <person name="Anantharaman K."/>
            <person name="Brown C.T."/>
            <person name="Hug L.A."/>
            <person name="Sharon I."/>
            <person name="Castelle C.J."/>
            <person name="Probst A.J."/>
            <person name="Thomas B.C."/>
            <person name="Singh A."/>
            <person name="Wilkins M.J."/>
            <person name="Karaoz U."/>
            <person name="Brodie E.L."/>
            <person name="Williams K.H."/>
            <person name="Hubbard S.S."/>
            <person name="Banfield J.F."/>
        </authorList>
    </citation>
    <scope>NUCLEOTIDE SEQUENCE [LARGE SCALE GENOMIC DNA]</scope>
</reference>
<organism evidence="1 2">
    <name type="scientific">Candidatus Kaiserbacteria bacterium RIFCSPHIGHO2_01_FULL_56_24</name>
    <dbReference type="NCBI Taxonomy" id="1798487"/>
    <lineage>
        <taxon>Bacteria</taxon>
        <taxon>Candidatus Kaiseribacteriota</taxon>
    </lineage>
</organism>
<proteinExistence type="predicted"/>
<dbReference type="AlphaFoldDB" id="A0A1F6DEC9"/>
<name>A0A1F6DEC9_9BACT</name>
<protein>
    <submittedName>
        <fullName evidence="1">Uncharacterized protein</fullName>
    </submittedName>
</protein>
<evidence type="ECO:0000313" key="1">
    <source>
        <dbReference type="EMBL" id="OGG59726.1"/>
    </source>
</evidence>
<gene>
    <name evidence="1" type="ORF">A2765_04015</name>
</gene>